<dbReference type="PANTHER" id="PTHR34298">
    <property type="entry name" value="SEGREGATION AND CONDENSATION PROTEIN B"/>
    <property type="match status" value="1"/>
</dbReference>
<dbReference type="Pfam" id="PF04079">
    <property type="entry name" value="SMC_ScpB"/>
    <property type="match status" value="1"/>
</dbReference>
<dbReference type="PIRSF" id="PIRSF019345">
    <property type="entry name" value="ScpB"/>
    <property type="match status" value="1"/>
</dbReference>
<proteinExistence type="predicted"/>
<keyword evidence="4" id="KW-0131">Cell cycle</keyword>
<dbReference type="RefSeq" id="WP_133429046.1">
    <property type="nucleotide sequence ID" value="NZ_BMCC01000002.1"/>
</dbReference>
<keyword evidence="1" id="KW-0963">Cytoplasm</keyword>
<dbReference type="GO" id="GO:0051304">
    <property type="term" value="P:chromosome separation"/>
    <property type="evidence" value="ECO:0007669"/>
    <property type="project" value="InterPro"/>
</dbReference>
<name>A0A4R6BMA8_9STAP</name>
<dbReference type="GO" id="GO:0051301">
    <property type="term" value="P:cell division"/>
    <property type="evidence" value="ECO:0007669"/>
    <property type="project" value="UniProtKB-KW"/>
</dbReference>
<protein>
    <submittedName>
        <fullName evidence="5">SMC-Scp complex subunit ScpB</fullName>
    </submittedName>
</protein>
<dbReference type="InterPro" id="IPR036388">
    <property type="entry name" value="WH-like_DNA-bd_sf"/>
</dbReference>
<dbReference type="OrthoDB" id="9806226at2"/>
<accession>A0A4R6BMA8</accession>
<evidence type="ECO:0000256" key="1">
    <source>
        <dbReference type="ARBA" id="ARBA00022490"/>
    </source>
</evidence>
<evidence type="ECO:0000256" key="2">
    <source>
        <dbReference type="ARBA" id="ARBA00022618"/>
    </source>
</evidence>
<dbReference type="SUPFAM" id="SSF46785">
    <property type="entry name" value="Winged helix' DNA-binding domain"/>
    <property type="match status" value="1"/>
</dbReference>
<evidence type="ECO:0000313" key="5">
    <source>
        <dbReference type="EMBL" id="TDM02959.1"/>
    </source>
</evidence>
<dbReference type="InterPro" id="IPR005234">
    <property type="entry name" value="ScpB_csome_segregation"/>
</dbReference>
<dbReference type="EMBL" id="SCWE01000001">
    <property type="protein sequence ID" value="TDM02959.1"/>
    <property type="molecule type" value="Genomic_DNA"/>
</dbReference>
<keyword evidence="3" id="KW-0159">Chromosome partition</keyword>
<reference evidence="5 6" key="1">
    <citation type="submission" date="2019-01" db="EMBL/GenBank/DDBJ databases">
        <title>Draft genome sequences of the type strains of six Macrococcus species.</title>
        <authorList>
            <person name="Mazhar S."/>
            <person name="Altermann E."/>
            <person name="Hill C."/>
            <person name="Mcauliffe O."/>
        </authorList>
    </citation>
    <scope>NUCLEOTIDE SEQUENCE [LARGE SCALE GENOMIC DNA]</scope>
    <source>
        <strain evidence="5 6">CCM4809</strain>
    </source>
</reference>
<dbReference type="InterPro" id="IPR036390">
    <property type="entry name" value="WH_DNA-bd_sf"/>
</dbReference>
<dbReference type="PANTHER" id="PTHR34298:SF2">
    <property type="entry name" value="SEGREGATION AND CONDENSATION PROTEIN B"/>
    <property type="match status" value="1"/>
</dbReference>
<gene>
    <name evidence="5" type="primary">scpB</name>
    <name evidence="5" type="ORF">ERX37_02405</name>
</gene>
<evidence type="ECO:0000256" key="4">
    <source>
        <dbReference type="ARBA" id="ARBA00023306"/>
    </source>
</evidence>
<dbReference type="AlphaFoldDB" id="A0A4R6BMA8"/>
<keyword evidence="6" id="KW-1185">Reference proteome</keyword>
<keyword evidence="2" id="KW-0132">Cell division</keyword>
<organism evidence="5 6">
    <name type="scientific">Macrococcus hajekii</name>
    <dbReference type="NCBI Taxonomy" id="198482"/>
    <lineage>
        <taxon>Bacteria</taxon>
        <taxon>Bacillati</taxon>
        <taxon>Bacillota</taxon>
        <taxon>Bacilli</taxon>
        <taxon>Bacillales</taxon>
        <taxon>Staphylococcaceae</taxon>
        <taxon>Macrococcus</taxon>
    </lineage>
</organism>
<comment type="caution">
    <text evidence="5">The sequence shown here is derived from an EMBL/GenBank/DDBJ whole genome shotgun (WGS) entry which is preliminary data.</text>
</comment>
<dbReference type="Gene3D" id="1.10.10.10">
    <property type="entry name" value="Winged helix-like DNA-binding domain superfamily/Winged helix DNA-binding domain"/>
    <property type="match status" value="2"/>
</dbReference>
<dbReference type="Proteomes" id="UP000295328">
    <property type="component" value="Unassembled WGS sequence"/>
</dbReference>
<sequence>MADKLNILTALLYAAGDEGIASEKVESLLEINHDDVEPLLNQFDSDVFRIKRYGTKIFLELKPVYNPYIEALVIQQTERKLTQASLETLAIIAYNQPVSRSDIEMMRGVNSDGPVRTLIERGLVTVETAEARSQQLYTTDYFLQLFGLTSLDELPEDSTSDTKEEMDLFFQSLNNKGE</sequence>
<evidence type="ECO:0000313" key="6">
    <source>
        <dbReference type="Proteomes" id="UP000295328"/>
    </source>
</evidence>
<evidence type="ECO:0000256" key="3">
    <source>
        <dbReference type="ARBA" id="ARBA00022829"/>
    </source>
</evidence>
<dbReference type="NCBIfam" id="TIGR00281">
    <property type="entry name" value="SMC-Scp complex subunit ScpB"/>
    <property type="match status" value="1"/>
</dbReference>